<evidence type="ECO:0000313" key="1">
    <source>
        <dbReference type="EMBL" id="GJT97917.1"/>
    </source>
</evidence>
<sequence>MMIRIRNVNRKKKMNLVHQQSSSVSLDLVSKFINPSPDTCIDSILFQDTQSDTLVNVPVSVAAETPSSVKTIPQLLIPNIQPLQQTPTSTTTTTNPIMTLPKIPNFSSLFQFDQRVSALESEMSEFGQTSQFAEAVSSIPSIVAMYLASKMKEAVDVAVQLQTNKLKEED</sequence>
<reference evidence="1" key="1">
    <citation type="journal article" date="2022" name="Int. J. Mol. Sci.">
        <title>Draft Genome of Tanacetum Coccineum: Genomic Comparison of Closely Related Tanacetum-Family Plants.</title>
        <authorList>
            <person name="Yamashiro T."/>
            <person name="Shiraishi A."/>
            <person name="Nakayama K."/>
            <person name="Satake H."/>
        </authorList>
    </citation>
    <scope>NUCLEOTIDE SEQUENCE</scope>
</reference>
<dbReference type="EMBL" id="BQNB010020625">
    <property type="protein sequence ID" value="GJT97917.1"/>
    <property type="molecule type" value="Genomic_DNA"/>
</dbReference>
<keyword evidence="2" id="KW-1185">Reference proteome</keyword>
<proteinExistence type="predicted"/>
<gene>
    <name evidence="1" type="ORF">Tco_1093435</name>
</gene>
<comment type="caution">
    <text evidence="1">The sequence shown here is derived from an EMBL/GenBank/DDBJ whole genome shotgun (WGS) entry which is preliminary data.</text>
</comment>
<name>A0ABQ5IEQ1_9ASTR</name>
<organism evidence="1 2">
    <name type="scientific">Tanacetum coccineum</name>
    <dbReference type="NCBI Taxonomy" id="301880"/>
    <lineage>
        <taxon>Eukaryota</taxon>
        <taxon>Viridiplantae</taxon>
        <taxon>Streptophyta</taxon>
        <taxon>Embryophyta</taxon>
        <taxon>Tracheophyta</taxon>
        <taxon>Spermatophyta</taxon>
        <taxon>Magnoliopsida</taxon>
        <taxon>eudicotyledons</taxon>
        <taxon>Gunneridae</taxon>
        <taxon>Pentapetalae</taxon>
        <taxon>asterids</taxon>
        <taxon>campanulids</taxon>
        <taxon>Asterales</taxon>
        <taxon>Asteraceae</taxon>
        <taxon>Asteroideae</taxon>
        <taxon>Anthemideae</taxon>
        <taxon>Anthemidinae</taxon>
        <taxon>Tanacetum</taxon>
    </lineage>
</organism>
<evidence type="ECO:0000313" key="2">
    <source>
        <dbReference type="Proteomes" id="UP001151760"/>
    </source>
</evidence>
<dbReference type="Proteomes" id="UP001151760">
    <property type="component" value="Unassembled WGS sequence"/>
</dbReference>
<accession>A0ABQ5IEQ1</accession>
<reference evidence="1" key="2">
    <citation type="submission" date="2022-01" db="EMBL/GenBank/DDBJ databases">
        <authorList>
            <person name="Yamashiro T."/>
            <person name="Shiraishi A."/>
            <person name="Satake H."/>
            <person name="Nakayama K."/>
        </authorList>
    </citation>
    <scope>NUCLEOTIDE SEQUENCE</scope>
</reference>
<protein>
    <submittedName>
        <fullName evidence="1">Uncharacterized protein</fullName>
    </submittedName>
</protein>